<dbReference type="PANTHER" id="PTHR35149:SF2">
    <property type="entry name" value="DUF262 DOMAIN-CONTAINING PROTEIN"/>
    <property type="match status" value="1"/>
</dbReference>
<comment type="caution">
    <text evidence="2">The sequence shown here is derived from an EMBL/GenBank/DDBJ whole genome shotgun (WGS) entry which is preliminary data.</text>
</comment>
<dbReference type="Pfam" id="PF07510">
    <property type="entry name" value="GmrSD_C"/>
    <property type="match status" value="1"/>
</dbReference>
<sequence>MIQAINQAETPQDVLGAGIFQKTEDCKTVRFNIEADDFYKKKYAKYLLLRLDMALNENANVKKSYTGIISVEHILPQKPPKGSSWEHGFTEEERKIWTHRLGNLVLLSRKKNSSANNRDFDIKLKKYFSNGITDFELTKELKNFKGWTIKECEFRQEDLVRKLMGIYFS</sequence>
<proteinExistence type="predicted"/>
<name>A0ABV8B869_9BACI</name>
<evidence type="ECO:0000313" key="2">
    <source>
        <dbReference type="EMBL" id="MFC3885570.1"/>
    </source>
</evidence>
<keyword evidence="3" id="KW-1185">Reference proteome</keyword>
<organism evidence="2 3">
    <name type="scientific">Bacillus songklensis</name>
    <dbReference type="NCBI Taxonomy" id="1069116"/>
    <lineage>
        <taxon>Bacteria</taxon>
        <taxon>Bacillati</taxon>
        <taxon>Bacillota</taxon>
        <taxon>Bacilli</taxon>
        <taxon>Bacillales</taxon>
        <taxon>Bacillaceae</taxon>
        <taxon>Bacillus</taxon>
    </lineage>
</organism>
<feature type="domain" description="GmrSD restriction endonucleases C-terminal" evidence="1">
    <location>
        <begin position="34"/>
        <end position="161"/>
    </location>
</feature>
<dbReference type="InterPro" id="IPR011089">
    <property type="entry name" value="GmrSD_C"/>
</dbReference>
<dbReference type="PANTHER" id="PTHR35149">
    <property type="entry name" value="SLL5132 PROTEIN"/>
    <property type="match status" value="1"/>
</dbReference>
<accession>A0ABV8B869</accession>
<reference evidence="3" key="1">
    <citation type="journal article" date="2019" name="Int. J. Syst. Evol. Microbiol.">
        <title>The Global Catalogue of Microorganisms (GCM) 10K type strain sequencing project: providing services to taxonomists for standard genome sequencing and annotation.</title>
        <authorList>
            <consortium name="The Broad Institute Genomics Platform"/>
            <consortium name="The Broad Institute Genome Sequencing Center for Infectious Disease"/>
            <person name="Wu L."/>
            <person name="Ma J."/>
        </authorList>
    </citation>
    <scope>NUCLEOTIDE SEQUENCE [LARGE SCALE GENOMIC DNA]</scope>
    <source>
        <strain evidence="3">CCUG 61889</strain>
    </source>
</reference>
<keyword evidence="2" id="KW-0255">Endonuclease</keyword>
<evidence type="ECO:0000313" key="3">
    <source>
        <dbReference type="Proteomes" id="UP001595752"/>
    </source>
</evidence>
<keyword evidence="2" id="KW-0378">Hydrolase</keyword>
<gene>
    <name evidence="2" type="ORF">ACFOU2_19685</name>
</gene>
<evidence type="ECO:0000259" key="1">
    <source>
        <dbReference type="Pfam" id="PF07510"/>
    </source>
</evidence>
<protein>
    <submittedName>
        <fullName evidence="2">HNH endonuclease family protein</fullName>
    </submittedName>
</protein>
<dbReference type="Proteomes" id="UP001595752">
    <property type="component" value="Unassembled WGS sequence"/>
</dbReference>
<dbReference type="RefSeq" id="WP_377918668.1">
    <property type="nucleotide sequence ID" value="NZ_JBHRZT010000072.1"/>
</dbReference>
<dbReference type="GO" id="GO:0004519">
    <property type="term" value="F:endonuclease activity"/>
    <property type="evidence" value="ECO:0007669"/>
    <property type="project" value="UniProtKB-KW"/>
</dbReference>
<keyword evidence="2" id="KW-0540">Nuclease</keyword>
<dbReference type="EMBL" id="JBHRZT010000072">
    <property type="protein sequence ID" value="MFC3885570.1"/>
    <property type="molecule type" value="Genomic_DNA"/>
</dbReference>